<evidence type="ECO:0000256" key="3">
    <source>
        <dbReference type="ARBA" id="ARBA00022722"/>
    </source>
</evidence>
<dbReference type="EMBL" id="JACASE010000007">
    <property type="protein sequence ID" value="KAF6447832.1"/>
    <property type="molecule type" value="Genomic_DNA"/>
</dbReference>
<dbReference type="GO" id="GO:0004519">
    <property type="term" value="F:endonuclease activity"/>
    <property type="evidence" value="ECO:0007669"/>
    <property type="project" value="UniProtKB-KW"/>
</dbReference>
<feature type="domain" description="Integrase catalytic" evidence="7">
    <location>
        <begin position="13"/>
        <end position="168"/>
    </location>
</feature>
<keyword evidence="2" id="KW-0548">Nucleotidyltransferase</keyword>
<keyword evidence="1" id="KW-0808">Transferase</keyword>
<dbReference type="SUPFAM" id="SSF53098">
    <property type="entry name" value="Ribonuclease H-like"/>
    <property type="match status" value="1"/>
</dbReference>
<dbReference type="InterPro" id="IPR001584">
    <property type="entry name" value="Integrase_cat-core"/>
</dbReference>
<proteinExistence type="predicted"/>
<keyword evidence="9" id="KW-1185">Reference proteome</keyword>
<evidence type="ECO:0000256" key="6">
    <source>
        <dbReference type="ARBA" id="ARBA00022918"/>
    </source>
</evidence>
<evidence type="ECO:0000256" key="5">
    <source>
        <dbReference type="ARBA" id="ARBA00022801"/>
    </source>
</evidence>
<accession>A0A7J8FL09</accession>
<evidence type="ECO:0000256" key="4">
    <source>
        <dbReference type="ARBA" id="ARBA00022759"/>
    </source>
</evidence>
<keyword evidence="6" id="KW-0695">RNA-directed DNA polymerase</keyword>
<dbReference type="PANTHER" id="PTHR41694">
    <property type="entry name" value="ENDOGENOUS RETROVIRUS GROUP K MEMBER POL PROTEIN"/>
    <property type="match status" value="1"/>
</dbReference>
<evidence type="ECO:0000313" key="8">
    <source>
        <dbReference type="EMBL" id="KAF6447832.1"/>
    </source>
</evidence>
<evidence type="ECO:0000259" key="7">
    <source>
        <dbReference type="PROSITE" id="PS50994"/>
    </source>
</evidence>
<dbReference type="PROSITE" id="PS50994">
    <property type="entry name" value="INTEGRASE"/>
    <property type="match status" value="1"/>
</dbReference>
<dbReference type="AlphaFoldDB" id="A0A7J8FL09"/>
<name>A0A7J8FL09_ROUAE</name>
<organism evidence="8 9">
    <name type="scientific">Rousettus aegyptiacus</name>
    <name type="common">Egyptian fruit bat</name>
    <name type="synonym">Pteropus aegyptiacus</name>
    <dbReference type="NCBI Taxonomy" id="9407"/>
    <lineage>
        <taxon>Eukaryota</taxon>
        <taxon>Metazoa</taxon>
        <taxon>Chordata</taxon>
        <taxon>Craniata</taxon>
        <taxon>Vertebrata</taxon>
        <taxon>Euteleostomi</taxon>
        <taxon>Mammalia</taxon>
        <taxon>Eutheria</taxon>
        <taxon>Laurasiatheria</taxon>
        <taxon>Chiroptera</taxon>
        <taxon>Yinpterochiroptera</taxon>
        <taxon>Pteropodoidea</taxon>
        <taxon>Pteropodidae</taxon>
        <taxon>Rousettinae</taxon>
        <taxon>Rousettus</taxon>
    </lineage>
</organism>
<dbReference type="Pfam" id="PF00665">
    <property type="entry name" value="rve"/>
    <property type="match status" value="1"/>
</dbReference>
<dbReference type="GO" id="GO:0003964">
    <property type="term" value="F:RNA-directed DNA polymerase activity"/>
    <property type="evidence" value="ECO:0007669"/>
    <property type="project" value="UniProtKB-KW"/>
</dbReference>
<dbReference type="InterPro" id="IPR036397">
    <property type="entry name" value="RNaseH_sf"/>
</dbReference>
<keyword evidence="5" id="KW-0378">Hydrolase</keyword>
<dbReference type="InterPro" id="IPR012337">
    <property type="entry name" value="RNaseH-like_sf"/>
</dbReference>
<sequence>MAKQVSAWCHIGTQENPGPFKEIQQRTRLRGQALGEHLELDFTEVSPGTFGFKYLLVFVDIFLGWTEAFPTKWETAQVVAKKLVSEIVPQFGLPITLGSDNGPVFIAQISQSLAKVLGINWKLYCIYRPQRSGQVERMNRTLKETLTKFKLETGKNRVSLLPTVHTLL</sequence>
<dbReference type="GO" id="GO:0003676">
    <property type="term" value="F:nucleic acid binding"/>
    <property type="evidence" value="ECO:0007669"/>
    <property type="project" value="InterPro"/>
</dbReference>
<dbReference type="PANTHER" id="PTHR41694:SF5">
    <property type="entry name" value="RIBONUCLEASE H"/>
    <property type="match status" value="1"/>
</dbReference>
<protein>
    <recommendedName>
        <fullName evidence="7">Integrase catalytic domain-containing protein</fullName>
    </recommendedName>
</protein>
<evidence type="ECO:0000313" key="9">
    <source>
        <dbReference type="Proteomes" id="UP000593571"/>
    </source>
</evidence>
<dbReference type="Gene3D" id="3.30.420.10">
    <property type="entry name" value="Ribonuclease H-like superfamily/Ribonuclease H"/>
    <property type="match status" value="1"/>
</dbReference>
<keyword evidence="4" id="KW-0255">Endonuclease</keyword>
<dbReference type="GO" id="GO:0016787">
    <property type="term" value="F:hydrolase activity"/>
    <property type="evidence" value="ECO:0007669"/>
    <property type="project" value="UniProtKB-KW"/>
</dbReference>
<comment type="caution">
    <text evidence="8">The sequence shown here is derived from an EMBL/GenBank/DDBJ whole genome shotgun (WGS) entry which is preliminary data.</text>
</comment>
<evidence type="ECO:0000256" key="2">
    <source>
        <dbReference type="ARBA" id="ARBA00022695"/>
    </source>
</evidence>
<dbReference type="Proteomes" id="UP000593571">
    <property type="component" value="Unassembled WGS sequence"/>
</dbReference>
<keyword evidence="3" id="KW-0540">Nuclease</keyword>
<dbReference type="GO" id="GO:0015074">
    <property type="term" value="P:DNA integration"/>
    <property type="evidence" value="ECO:0007669"/>
    <property type="project" value="InterPro"/>
</dbReference>
<gene>
    <name evidence="8" type="ORF">HJG63_012166</name>
</gene>
<evidence type="ECO:0000256" key="1">
    <source>
        <dbReference type="ARBA" id="ARBA00022679"/>
    </source>
</evidence>
<reference evidence="8 9" key="1">
    <citation type="journal article" date="2020" name="Nature">
        <title>Six reference-quality genomes reveal evolution of bat adaptations.</title>
        <authorList>
            <person name="Jebb D."/>
            <person name="Huang Z."/>
            <person name="Pippel M."/>
            <person name="Hughes G.M."/>
            <person name="Lavrichenko K."/>
            <person name="Devanna P."/>
            <person name="Winkler S."/>
            <person name="Jermiin L.S."/>
            <person name="Skirmuntt E.C."/>
            <person name="Katzourakis A."/>
            <person name="Burkitt-Gray L."/>
            <person name="Ray D.A."/>
            <person name="Sullivan K.A.M."/>
            <person name="Roscito J.G."/>
            <person name="Kirilenko B.M."/>
            <person name="Davalos L.M."/>
            <person name="Corthals A.P."/>
            <person name="Power M.L."/>
            <person name="Jones G."/>
            <person name="Ransome R.D."/>
            <person name="Dechmann D.K.N."/>
            <person name="Locatelli A.G."/>
            <person name="Puechmaille S.J."/>
            <person name="Fedrigo O."/>
            <person name="Jarvis E.D."/>
            <person name="Hiller M."/>
            <person name="Vernes S.C."/>
            <person name="Myers E.W."/>
            <person name="Teeling E.C."/>
        </authorList>
    </citation>
    <scope>NUCLEOTIDE SEQUENCE [LARGE SCALE GENOMIC DNA]</scope>
    <source>
        <strain evidence="8">MRouAeg1</strain>
        <tissue evidence="8">Muscle</tissue>
    </source>
</reference>